<evidence type="ECO:0000313" key="2">
    <source>
        <dbReference type="EMBL" id="MBW76205.1"/>
    </source>
</evidence>
<organism evidence="2">
    <name type="scientific">Anopheles darlingi</name>
    <name type="common">Mosquito</name>
    <dbReference type="NCBI Taxonomy" id="43151"/>
    <lineage>
        <taxon>Eukaryota</taxon>
        <taxon>Metazoa</taxon>
        <taxon>Ecdysozoa</taxon>
        <taxon>Arthropoda</taxon>
        <taxon>Hexapoda</taxon>
        <taxon>Insecta</taxon>
        <taxon>Pterygota</taxon>
        <taxon>Neoptera</taxon>
        <taxon>Endopterygota</taxon>
        <taxon>Diptera</taxon>
        <taxon>Nematocera</taxon>
        <taxon>Culicoidea</taxon>
        <taxon>Culicidae</taxon>
        <taxon>Anophelinae</taxon>
        <taxon>Anopheles</taxon>
    </lineage>
</organism>
<proteinExistence type="predicted"/>
<evidence type="ECO:0000256" key="1">
    <source>
        <dbReference type="SAM" id="MobiDB-lite"/>
    </source>
</evidence>
<feature type="region of interest" description="Disordered" evidence="1">
    <location>
        <begin position="22"/>
        <end position="44"/>
    </location>
</feature>
<protein>
    <submittedName>
        <fullName evidence="2">Putative secreted protein</fullName>
    </submittedName>
</protein>
<name>A0A2M4DF99_ANODA</name>
<accession>A0A2M4DF99</accession>
<dbReference type="EMBL" id="GGFL01012027">
    <property type="protein sequence ID" value="MBW76205.1"/>
    <property type="molecule type" value="Transcribed_RNA"/>
</dbReference>
<dbReference type="AlphaFoldDB" id="A0A2M4DF99"/>
<sequence>MASAVAAGGTRSSVAVAVAVAVAPVPGPGSRRPGSTADSGRSGCSGTICCRTGWPLQLRPFRPSFHRRPRC</sequence>
<feature type="compositionally biased region" description="Low complexity" evidence="1">
    <location>
        <begin position="22"/>
        <end position="35"/>
    </location>
</feature>
<reference evidence="2" key="1">
    <citation type="submission" date="2018-01" db="EMBL/GenBank/DDBJ databases">
        <title>An insight into the sialome of Amazonian anophelines.</title>
        <authorList>
            <person name="Ribeiro J.M."/>
            <person name="Scarpassa V."/>
            <person name="Calvo E."/>
        </authorList>
    </citation>
    <scope>NUCLEOTIDE SEQUENCE</scope>
</reference>